<evidence type="ECO:0000256" key="4">
    <source>
        <dbReference type="ARBA" id="ARBA00015492"/>
    </source>
</evidence>
<dbReference type="InterPro" id="IPR038385">
    <property type="entry name" value="Sua5/YwlC_C"/>
</dbReference>
<comment type="caution">
    <text evidence="17">The sequence shown here is derived from an EMBL/GenBank/DDBJ whole genome shotgun (WGS) entry which is preliminary data.</text>
</comment>
<name>A0A831WVF3_PROAE</name>
<dbReference type="PIRSF" id="PIRSF004930">
    <property type="entry name" value="Tln_factor_SUA5"/>
    <property type="match status" value="1"/>
</dbReference>
<dbReference type="InterPro" id="IPR017945">
    <property type="entry name" value="DHBP_synth_RibB-like_a/b_dom"/>
</dbReference>
<keyword evidence="5 13" id="KW-0963">Cytoplasm</keyword>
<feature type="binding site" evidence="14">
    <location>
        <position position="28"/>
    </location>
    <ligand>
        <name>L-threonine</name>
        <dbReference type="ChEBI" id="CHEBI:57926"/>
    </ligand>
</feature>
<dbReference type="PANTHER" id="PTHR17490:SF16">
    <property type="entry name" value="THREONYLCARBAMOYL-AMP SYNTHASE"/>
    <property type="match status" value="1"/>
</dbReference>
<evidence type="ECO:0000256" key="8">
    <source>
        <dbReference type="ARBA" id="ARBA00022695"/>
    </source>
</evidence>
<comment type="subcellular location">
    <subcellularLocation>
        <location evidence="1 13">Cytoplasm</location>
    </subcellularLocation>
</comment>
<feature type="binding site" evidence="14">
    <location>
        <position position="226"/>
    </location>
    <ligand>
        <name>ATP</name>
        <dbReference type="ChEBI" id="CHEBI:30616"/>
    </ligand>
</feature>
<dbReference type="Pfam" id="PF01300">
    <property type="entry name" value="Sua5_yciO_yrdC"/>
    <property type="match status" value="1"/>
</dbReference>
<organism evidence="17">
    <name type="scientific">Prosthecochloris aestuarii</name>
    <dbReference type="NCBI Taxonomy" id="1102"/>
    <lineage>
        <taxon>Bacteria</taxon>
        <taxon>Pseudomonadati</taxon>
        <taxon>Chlorobiota</taxon>
        <taxon>Chlorobiia</taxon>
        <taxon>Chlorobiales</taxon>
        <taxon>Chlorobiaceae</taxon>
        <taxon>Prosthecochloris</taxon>
    </lineage>
</organism>
<evidence type="ECO:0000256" key="2">
    <source>
        <dbReference type="ARBA" id="ARBA00007663"/>
    </source>
</evidence>
<dbReference type="EC" id="2.7.7.87" evidence="3 13"/>
<keyword evidence="10 13" id="KW-0067">ATP-binding</keyword>
<proteinExistence type="inferred from homology"/>
<dbReference type="GO" id="GO:0061710">
    <property type="term" value="F:L-threonylcarbamoyladenylate synthase"/>
    <property type="evidence" value="ECO:0007669"/>
    <property type="project" value="UniProtKB-EC"/>
</dbReference>
<dbReference type="GO" id="GO:0005737">
    <property type="term" value="C:cytoplasm"/>
    <property type="evidence" value="ECO:0007669"/>
    <property type="project" value="UniProtKB-SubCell"/>
</dbReference>
<dbReference type="Gene3D" id="3.40.50.11030">
    <property type="entry name" value="Threonylcarbamoyl-AMP synthase, C-terminal domain"/>
    <property type="match status" value="1"/>
</dbReference>
<protein>
    <recommendedName>
        <fullName evidence="4 13">Threonylcarbamoyl-AMP synthase</fullName>
        <shortName evidence="13">TC-AMP synthase</shortName>
        <ecNumber evidence="3 13">2.7.7.87</ecNumber>
    </recommendedName>
    <alternativeName>
        <fullName evidence="11 13">L-threonylcarbamoyladenylate synthase</fullName>
    </alternativeName>
</protein>
<feature type="binding site" evidence="14">
    <location>
        <position position="55"/>
    </location>
    <ligand>
        <name>ATP</name>
        <dbReference type="ChEBI" id="CHEBI:30616"/>
    </ligand>
</feature>
<comment type="function">
    <text evidence="13">Required for the formation of a threonylcarbamoyl group on adenosine at position 37 (t(6)A37) in tRNAs that read codons beginning with adenine.</text>
</comment>
<keyword evidence="8 13" id="KW-0548">Nucleotidyltransferase</keyword>
<dbReference type="AlphaFoldDB" id="A0A831WVF3"/>
<dbReference type="Gene3D" id="3.90.870.10">
    <property type="entry name" value="DHBP synthase"/>
    <property type="match status" value="1"/>
</dbReference>
<evidence type="ECO:0000256" key="1">
    <source>
        <dbReference type="ARBA" id="ARBA00004496"/>
    </source>
</evidence>
<dbReference type="GO" id="GO:0008033">
    <property type="term" value="P:tRNA processing"/>
    <property type="evidence" value="ECO:0007669"/>
    <property type="project" value="UniProtKB-KW"/>
</dbReference>
<feature type="domain" description="YrdC-like" evidence="16">
    <location>
        <begin position="6"/>
        <end position="192"/>
    </location>
</feature>
<feature type="binding site" evidence="14">
    <location>
        <position position="51"/>
    </location>
    <ligand>
        <name>ATP</name>
        <dbReference type="ChEBI" id="CHEBI:30616"/>
    </ligand>
</feature>
<keyword evidence="7 13" id="KW-0819">tRNA processing</keyword>
<evidence type="ECO:0000256" key="13">
    <source>
        <dbReference type="PIRNR" id="PIRNR004930"/>
    </source>
</evidence>
<dbReference type="GO" id="GO:0003725">
    <property type="term" value="F:double-stranded RNA binding"/>
    <property type="evidence" value="ECO:0007669"/>
    <property type="project" value="UniProtKB-UniRule"/>
</dbReference>
<dbReference type="PANTHER" id="PTHR17490">
    <property type="entry name" value="SUA5"/>
    <property type="match status" value="1"/>
</dbReference>
<dbReference type="InterPro" id="IPR006070">
    <property type="entry name" value="Sua5-like_dom"/>
</dbReference>
<dbReference type="FunFam" id="3.90.870.10:FF:000009">
    <property type="entry name" value="Threonylcarbamoyl-AMP synthase, putative"/>
    <property type="match status" value="1"/>
</dbReference>
<dbReference type="NCBIfam" id="TIGR00057">
    <property type="entry name" value="L-threonylcarbamoyladenylate synthase"/>
    <property type="match status" value="1"/>
</dbReference>
<dbReference type="EMBL" id="DSBW01000169">
    <property type="protein sequence ID" value="HED31571.1"/>
    <property type="molecule type" value="Genomic_DNA"/>
</dbReference>
<feature type="binding site" evidence="14">
    <location>
        <position position="110"/>
    </location>
    <ligand>
        <name>ATP</name>
        <dbReference type="ChEBI" id="CHEBI:30616"/>
    </ligand>
</feature>
<sequence length="316" mass="34470">MHTVVTGSPRKAASFINRGGIVAFPTETVYGLGADITCDTAIQNIFRAKGRPSDNPLIVHIHSPGQAGEVAAEITPAARAFMDSFFPGPLTVIVKKHPNISRLVSAGLDTIGIRCPAHPLAHEFLSMCNHPVAAPSANISGRPSSTDWHTVYHDLRGKIDCILKGSESRIGVESTIVDCSGTIPLLLRAGAITLENLQRTEPSTTIAPQPDEHQQPRSPGLKYQHYAPSADIILFERDSLPDSISDSAACICLHDTPERFTKICRCRDLDDYAFNLFRFFRQCDNEGIETIYCELPPDTGLGRALRDRLTRAAGHH</sequence>
<gene>
    <name evidence="17" type="ORF">ENN50_07810</name>
</gene>
<feature type="binding site" evidence="14">
    <location>
        <position position="144"/>
    </location>
    <ligand>
        <name>ATP</name>
        <dbReference type="ChEBI" id="CHEBI:30616"/>
    </ligand>
</feature>
<comment type="catalytic activity">
    <reaction evidence="12 13">
        <text>L-threonine + hydrogencarbonate + ATP = L-threonylcarbamoyladenylate + diphosphate + H2O</text>
        <dbReference type="Rhea" id="RHEA:36407"/>
        <dbReference type="ChEBI" id="CHEBI:15377"/>
        <dbReference type="ChEBI" id="CHEBI:17544"/>
        <dbReference type="ChEBI" id="CHEBI:30616"/>
        <dbReference type="ChEBI" id="CHEBI:33019"/>
        <dbReference type="ChEBI" id="CHEBI:57926"/>
        <dbReference type="ChEBI" id="CHEBI:73682"/>
        <dbReference type="EC" id="2.7.7.87"/>
    </reaction>
</comment>
<feature type="binding site" evidence="14">
    <location>
        <position position="188"/>
    </location>
    <ligand>
        <name>ATP</name>
        <dbReference type="ChEBI" id="CHEBI:30616"/>
    </ligand>
</feature>
<dbReference type="Proteomes" id="UP000886335">
    <property type="component" value="Unassembled WGS sequence"/>
</dbReference>
<evidence type="ECO:0000256" key="10">
    <source>
        <dbReference type="ARBA" id="ARBA00022840"/>
    </source>
</evidence>
<dbReference type="GO" id="GO:0006450">
    <property type="term" value="P:regulation of translational fidelity"/>
    <property type="evidence" value="ECO:0007669"/>
    <property type="project" value="TreeGrafter"/>
</dbReference>
<dbReference type="GO" id="GO:0005524">
    <property type="term" value="F:ATP binding"/>
    <property type="evidence" value="ECO:0007669"/>
    <property type="project" value="UniProtKB-UniRule"/>
</dbReference>
<evidence type="ECO:0000259" key="16">
    <source>
        <dbReference type="PROSITE" id="PS51163"/>
    </source>
</evidence>
<evidence type="ECO:0000256" key="12">
    <source>
        <dbReference type="ARBA" id="ARBA00048366"/>
    </source>
</evidence>
<evidence type="ECO:0000256" key="5">
    <source>
        <dbReference type="ARBA" id="ARBA00022490"/>
    </source>
</evidence>
<evidence type="ECO:0000256" key="9">
    <source>
        <dbReference type="ARBA" id="ARBA00022741"/>
    </source>
</evidence>
<dbReference type="SUPFAM" id="SSF55821">
    <property type="entry name" value="YrdC/RibB"/>
    <property type="match status" value="1"/>
</dbReference>
<evidence type="ECO:0000256" key="11">
    <source>
        <dbReference type="ARBA" id="ARBA00029774"/>
    </source>
</evidence>
<evidence type="ECO:0000256" key="14">
    <source>
        <dbReference type="PIRSR" id="PIRSR004930-1"/>
    </source>
</evidence>
<evidence type="ECO:0000256" key="6">
    <source>
        <dbReference type="ARBA" id="ARBA00022679"/>
    </source>
</evidence>
<dbReference type="InterPro" id="IPR005145">
    <property type="entry name" value="Sua5_C"/>
</dbReference>
<dbReference type="InterPro" id="IPR050156">
    <property type="entry name" value="TC-AMP_synthase_SUA5"/>
</dbReference>
<feature type="binding site" evidence="14">
    <location>
        <position position="114"/>
    </location>
    <ligand>
        <name>L-threonine</name>
        <dbReference type="ChEBI" id="CHEBI:57926"/>
    </ligand>
</feature>
<evidence type="ECO:0000256" key="15">
    <source>
        <dbReference type="SAM" id="MobiDB-lite"/>
    </source>
</evidence>
<feature type="region of interest" description="Disordered" evidence="15">
    <location>
        <begin position="201"/>
        <end position="220"/>
    </location>
</feature>
<dbReference type="InterPro" id="IPR010923">
    <property type="entry name" value="T(6)A37_SUA5"/>
</dbReference>
<comment type="similarity">
    <text evidence="2 13">Belongs to the SUA5 family.</text>
</comment>
<dbReference type="Pfam" id="PF03481">
    <property type="entry name" value="Sua5_C"/>
    <property type="match status" value="1"/>
</dbReference>
<dbReference type="PROSITE" id="PS51163">
    <property type="entry name" value="YRDC"/>
    <property type="match status" value="1"/>
</dbReference>
<feature type="binding site" evidence="14">
    <location>
        <position position="174"/>
    </location>
    <ligand>
        <name>L-threonine</name>
        <dbReference type="ChEBI" id="CHEBI:57926"/>
    </ligand>
</feature>
<evidence type="ECO:0000313" key="17">
    <source>
        <dbReference type="EMBL" id="HED31571.1"/>
    </source>
</evidence>
<feature type="binding site" evidence="14">
    <location>
        <position position="136"/>
    </location>
    <ligand>
        <name>ATP</name>
        <dbReference type="ChEBI" id="CHEBI:30616"/>
    </ligand>
</feature>
<evidence type="ECO:0000256" key="3">
    <source>
        <dbReference type="ARBA" id="ARBA00012584"/>
    </source>
</evidence>
<reference evidence="17" key="1">
    <citation type="journal article" date="2020" name="mSystems">
        <title>Genome- and Community-Level Interaction Insights into Carbon Utilization and Element Cycling Functions of Hydrothermarchaeota in Hydrothermal Sediment.</title>
        <authorList>
            <person name="Zhou Z."/>
            <person name="Liu Y."/>
            <person name="Xu W."/>
            <person name="Pan J."/>
            <person name="Luo Z.H."/>
            <person name="Li M."/>
        </authorList>
    </citation>
    <scope>NUCLEOTIDE SEQUENCE [LARGE SCALE GENOMIC DNA]</scope>
    <source>
        <strain evidence="17">SpSt-1181</strain>
    </source>
</reference>
<dbReference type="GO" id="GO:0000049">
    <property type="term" value="F:tRNA binding"/>
    <property type="evidence" value="ECO:0007669"/>
    <property type="project" value="TreeGrafter"/>
</dbReference>
<keyword evidence="6 13" id="KW-0808">Transferase</keyword>
<feature type="binding site" evidence="14">
    <location>
        <position position="134"/>
    </location>
    <ligand>
        <name>L-threonine</name>
        <dbReference type="ChEBI" id="CHEBI:57926"/>
    </ligand>
</feature>
<evidence type="ECO:0000256" key="7">
    <source>
        <dbReference type="ARBA" id="ARBA00022694"/>
    </source>
</evidence>
<feature type="binding site" evidence="14">
    <location>
        <position position="60"/>
    </location>
    <ligand>
        <name>L-threonine</name>
        <dbReference type="ChEBI" id="CHEBI:57926"/>
    </ligand>
</feature>
<keyword evidence="9 13" id="KW-0547">Nucleotide-binding</keyword>
<accession>A0A831WVF3</accession>